<proteinExistence type="predicted"/>
<dbReference type="STRING" id="588581.Cpap_3878"/>
<sequence length="131" mass="14704">MKFAKKTDILIIIIILISGGVLWAVYNSSFSKKPAKAEIYYKSQLVETVDLTKGKDKTFSIPQSKHVVFHLSADGRIRFEESDCPDKICIKTGWLDKVGQTAACLPNEVFLKIVPQDNNRSNDDIDMIIGK</sequence>
<gene>
    <name evidence="2" type="ORF">Cpap_3878</name>
</gene>
<evidence type="ECO:0000256" key="1">
    <source>
        <dbReference type="SAM" id="Phobius"/>
    </source>
</evidence>
<name>F1T7J6_9FIRM</name>
<dbReference type="AlphaFoldDB" id="F1T7J6"/>
<organism evidence="2 3">
    <name type="scientific">Ruminiclostridium papyrosolvens DSM 2782</name>
    <dbReference type="NCBI Taxonomy" id="588581"/>
    <lineage>
        <taxon>Bacteria</taxon>
        <taxon>Bacillati</taxon>
        <taxon>Bacillota</taxon>
        <taxon>Clostridia</taxon>
        <taxon>Eubacteriales</taxon>
        <taxon>Oscillospiraceae</taxon>
        <taxon>Ruminiclostridium</taxon>
    </lineage>
</organism>
<dbReference type="InterPro" id="IPR038690">
    <property type="entry name" value="NusG_2_sf"/>
</dbReference>
<dbReference type="Proteomes" id="UP000003860">
    <property type="component" value="Unassembled WGS sequence"/>
</dbReference>
<dbReference type="EMBL" id="ACXX02000001">
    <property type="protein sequence ID" value="EGD49444.1"/>
    <property type="molecule type" value="Genomic_DNA"/>
</dbReference>
<evidence type="ECO:0000313" key="2">
    <source>
        <dbReference type="EMBL" id="EGD49444.1"/>
    </source>
</evidence>
<keyword evidence="1" id="KW-1133">Transmembrane helix</keyword>
<keyword evidence="3" id="KW-1185">Reference proteome</keyword>
<dbReference type="Gene3D" id="2.60.320.10">
    <property type="entry name" value="N-utilization substance G protein NusG, insert domain"/>
    <property type="match status" value="1"/>
</dbReference>
<reference evidence="2" key="2">
    <citation type="submission" date="2011-01" db="EMBL/GenBank/DDBJ databases">
        <title>The Non-contiguous Finished genome of Clostridium papyrosolvens.</title>
        <authorList>
            <person name="Lucas S."/>
            <person name="Copeland A."/>
            <person name="Lapidus A."/>
            <person name="Cheng J.-F."/>
            <person name="Goodwin L."/>
            <person name="Pitluck S."/>
            <person name="Misra M."/>
            <person name="Chertkov O."/>
            <person name="Detter J.C."/>
            <person name="Han C."/>
            <person name="Tapia R."/>
            <person name="Land M."/>
            <person name="Hauser L."/>
            <person name="Kyrpides N."/>
            <person name="Ivanova N."/>
            <person name="Pagani I."/>
            <person name="Mouttaki H."/>
            <person name="He Z."/>
            <person name="Zhou J."/>
            <person name="Hemme C.L."/>
            <person name="Woyke T."/>
        </authorList>
    </citation>
    <scope>NUCLEOTIDE SEQUENCE [LARGE SCALE GENOMIC DNA]</scope>
    <source>
        <strain evidence="2">DSM 2782</strain>
    </source>
</reference>
<keyword evidence="1" id="KW-0812">Transmembrane</keyword>
<comment type="caution">
    <text evidence="2">The sequence shown here is derived from an EMBL/GenBank/DDBJ whole genome shotgun (WGS) entry which is preliminary data.</text>
</comment>
<protein>
    <submittedName>
        <fullName evidence="2">Uncharacterized protein</fullName>
    </submittedName>
</protein>
<dbReference type="Pfam" id="PF07009">
    <property type="entry name" value="NusG_II"/>
    <property type="match status" value="1"/>
</dbReference>
<reference evidence="2" key="1">
    <citation type="submission" date="2009-07" db="EMBL/GenBank/DDBJ databases">
        <authorList>
            <consortium name="US DOE Joint Genome Institute (JGI-PGF)"/>
            <person name="Lucas S."/>
            <person name="Copeland A."/>
            <person name="Lapidus A."/>
            <person name="Glavina del Rio T."/>
            <person name="Tice H."/>
            <person name="Bruce D."/>
            <person name="Goodwin L."/>
            <person name="Pitluck S."/>
            <person name="Larimer F."/>
            <person name="Land M.L."/>
            <person name="Mouttaki H."/>
            <person name="He Z."/>
            <person name="Zhou J."/>
            <person name="Hemme C.L."/>
        </authorList>
    </citation>
    <scope>NUCLEOTIDE SEQUENCE [LARGE SCALE GENOMIC DNA]</scope>
    <source>
        <strain evidence="2">DSM 2782</strain>
    </source>
</reference>
<dbReference type="RefSeq" id="WP_004616135.1">
    <property type="nucleotide sequence ID" value="NZ_ACXX02000001.1"/>
</dbReference>
<dbReference type="CDD" id="cd09846">
    <property type="entry name" value="DUF1312"/>
    <property type="match status" value="1"/>
</dbReference>
<dbReference type="OrthoDB" id="47603at2"/>
<keyword evidence="1" id="KW-0472">Membrane</keyword>
<dbReference type="eggNOG" id="COG5341">
    <property type="taxonomic scope" value="Bacteria"/>
</dbReference>
<feature type="transmembrane region" description="Helical" evidence="1">
    <location>
        <begin position="7"/>
        <end position="26"/>
    </location>
</feature>
<accession>F1T7J6</accession>
<evidence type="ECO:0000313" key="3">
    <source>
        <dbReference type="Proteomes" id="UP000003860"/>
    </source>
</evidence>